<accession>A0ABV0P5B7</accession>
<reference evidence="4 5" key="1">
    <citation type="submission" date="2021-06" db="EMBL/GenBank/DDBJ databases">
        <authorList>
            <person name="Palmer J.M."/>
        </authorList>
    </citation>
    <scope>NUCLEOTIDE SEQUENCE [LARGE SCALE GENOMIC DNA]</scope>
    <source>
        <strain evidence="4 5">GA_2019</strain>
        <tissue evidence="4">Muscle</tissue>
    </source>
</reference>
<evidence type="ECO:0000256" key="1">
    <source>
        <dbReference type="ARBA" id="ARBA00004123"/>
    </source>
</evidence>
<feature type="region of interest" description="Disordered" evidence="3">
    <location>
        <begin position="52"/>
        <end position="104"/>
    </location>
</feature>
<sequence>MFPLCHCSIYGCPLAKKRKTLDKQTPEPAAKRRPFITPCLGEEEEVTGAFSSYQNETIEVGWERKEQGEEDEEEENQYKPSGQSKLSPIQKDNNNNNSCTMGNAPREEYENYDELVAKSLLNLGKIAEDAAYQAMTESEMNSNSSNSGGEEDDDDEDDGSEQDDRHGDLSVDLDSDVVRETVDSLKLLAQGHGTMLPEDGYPESAVVNDGRGQGVRGQTEGGGEEVCLNSLECLRNQCFDLARKLSETPPSDRPILHSSYVQQAVDQHVLQHLNRYDTYPQEVQEDARPLERSYSEMLNLMKLEEQLSPASRGYSYSQEGDEDTTSVASDRSDDTFDMAKGNLSLLEKAIALESERAKVMRDRMISEHTMPRRDQHHHRIHGEHSPRHSTAAEERKSRMHPDGLKRAYYPKGRDTYKQTPTGTVLI</sequence>
<comment type="subcellular location">
    <subcellularLocation>
        <location evidence="1">Nucleus</location>
    </subcellularLocation>
</comment>
<evidence type="ECO:0000256" key="2">
    <source>
        <dbReference type="ARBA" id="ARBA00023242"/>
    </source>
</evidence>
<proteinExistence type="predicted"/>
<gene>
    <name evidence="4" type="ORF">GOODEAATRI_011799</name>
</gene>
<evidence type="ECO:0000313" key="5">
    <source>
        <dbReference type="Proteomes" id="UP001476798"/>
    </source>
</evidence>
<keyword evidence="2" id="KW-0539">Nucleus</keyword>
<feature type="region of interest" description="Disordered" evidence="3">
    <location>
        <begin position="370"/>
        <end position="426"/>
    </location>
</feature>
<feature type="compositionally biased region" description="Polar residues" evidence="3">
    <location>
        <begin position="78"/>
        <end position="101"/>
    </location>
</feature>
<name>A0ABV0P5B7_9TELE</name>
<feature type="compositionally biased region" description="Acidic residues" evidence="3">
    <location>
        <begin position="149"/>
        <end position="161"/>
    </location>
</feature>
<feature type="region of interest" description="Disordered" evidence="3">
    <location>
        <begin position="309"/>
        <end position="335"/>
    </location>
</feature>
<feature type="region of interest" description="Disordered" evidence="3">
    <location>
        <begin position="136"/>
        <end position="175"/>
    </location>
</feature>
<keyword evidence="5" id="KW-1185">Reference proteome</keyword>
<evidence type="ECO:0000313" key="4">
    <source>
        <dbReference type="EMBL" id="MEQ2178228.1"/>
    </source>
</evidence>
<dbReference type="EMBL" id="JAHRIO010060706">
    <property type="protein sequence ID" value="MEQ2178228.1"/>
    <property type="molecule type" value="Genomic_DNA"/>
</dbReference>
<dbReference type="PANTHER" id="PTHR10816">
    <property type="entry name" value="MYELIN TRANSCRIPTION FACTOR 1-RELATED"/>
    <property type="match status" value="1"/>
</dbReference>
<comment type="caution">
    <text evidence="4">The sequence shown here is derived from an EMBL/GenBank/DDBJ whole genome shotgun (WGS) entry which is preliminary data.</text>
</comment>
<evidence type="ECO:0000256" key="3">
    <source>
        <dbReference type="SAM" id="MobiDB-lite"/>
    </source>
</evidence>
<organism evidence="4 5">
    <name type="scientific">Goodea atripinnis</name>
    <dbReference type="NCBI Taxonomy" id="208336"/>
    <lineage>
        <taxon>Eukaryota</taxon>
        <taxon>Metazoa</taxon>
        <taxon>Chordata</taxon>
        <taxon>Craniata</taxon>
        <taxon>Vertebrata</taxon>
        <taxon>Euteleostomi</taxon>
        <taxon>Actinopterygii</taxon>
        <taxon>Neopterygii</taxon>
        <taxon>Teleostei</taxon>
        <taxon>Neoteleostei</taxon>
        <taxon>Acanthomorphata</taxon>
        <taxon>Ovalentaria</taxon>
        <taxon>Atherinomorphae</taxon>
        <taxon>Cyprinodontiformes</taxon>
        <taxon>Goodeidae</taxon>
        <taxon>Goodea</taxon>
    </lineage>
</organism>
<feature type="compositionally biased region" description="Low complexity" evidence="3">
    <location>
        <begin position="137"/>
        <end position="148"/>
    </location>
</feature>
<dbReference type="Proteomes" id="UP001476798">
    <property type="component" value="Unassembled WGS sequence"/>
</dbReference>
<protein>
    <submittedName>
        <fullName evidence="4">Uncharacterized protein</fullName>
    </submittedName>
</protein>
<feature type="compositionally biased region" description="Polar residues" evidence="3">
    <location>
        <begin position="417"/>
        <end position="426"/>
    </location>
</feature>
<dbReference type="PANTHER" id="PTHR10816:SF20">
    <property type="entry name" value="MYELIN TRANSCRIPTION FACTOR 1-LIKE PROTEIN"/>
    <property type="match status" value="1"/>
</dbReference>
<feature type="compositionally biased region" description="Basic and acidic residues" evidence="3">
    <location>
        <begin position="382"/>
        <end position="416"/>
    </location>
</feature>